<keyword evidence="1" id="KW-1133">Transmembrane helix</keyword>
<gene>
    <name evidence="4" type="ORF">EDS130_LOCUS31785</name>
</gene>
<dbReference type="InterPro" id="IPR052728">
    <property type="entry name" value="O2_lipid_transport_reg"/>
</dbReference>
<evidence type="ECO:0000259" key="3">
    <source>
        <dbReference type="SMART" id="SM00703"/>
    </source>
</evidence>
<dbReference type="Proteomes" id="UP000663852">
    <property type="component" value="Unassembled WGS sequence"/>
</dbReference>
<name>A0A815FBX6_ADIRI</name>
<dbReference type="GO" id="GO:0016747">
    <property type="term" value="F:acyltransferase activity, transferring groups other than amino-acyl groups"/>
    <property type="evidence" value="ECO:0007669"/>
    <property type="project" value="InterPro"/>
</dbReference>
<feature type="transmembrane region" description="Helical" evidence="1">
    <location>
        <begin position="457"/>
        <end position="481"/>
    </location>
</feature>
<feature type="domain" description="Nose resistant-to-fluoxetine protein N-terminal" evidence="3">
    <location>
        <begin position="69"/>
        <end position="186"/>
    </location>
</feature>
<evidence type="ECO:0000256" key="2">
    <source>
        <dbReference type="SAM" id="SignalP"/>
    </source>
</evidence>
<dbReference type="Pfam" id="PF20146">
    <property type="entry name" value="NRF"/>
    <property type="match status" value="1"/>
</dbReference>
<dbReference type="OrthoDB" id="207378at2759"/>
<dbReference type="SMART" id="SM00703">
    <property type="entry name" value="NRF"/>
    <property type="match status" value="1"/>
</dbReference>
<feature type="transmembrane region" description="Helical" evidence="1">
    <location>
        <begin position="199"/>
        <end position="222"/>
    </location>
</feature>
<feature type="transmembrane region" description="Helical" evidence="1">
    <location>
        <begin position="367"/>
        <end position="388"/>
    </location>
</feature>
<evidence type="ECO:0000313" key="4">
    <source>
        <dbReference type="EMBL" id="CAF1323399.1"/>
    </source>
</evidence>
<feature type="transmembrane region" description="Helical" evidence="1">
    <location>
        <begin position="540"/>
        <end position="558"/>
    </location>
</feature>
<organism evidence="4 5">
    <name type="scientific">Adineta ricciae</name>
    <name type="common">Rotifer</name>
    <dbReference type="NCBI Taxonomy" id="249248"/>
    <lineage>
        <taxon>Eukaryota</taxon>
        <taxon>Metazoa</taxon>
        <taxon>Spiralia</taxon>
        <taxon>Gnathifera</taxon>
        <taxon>Rotifera</taxon>
        <taxon>Eurotatoria</taxon>
        <taxon>Bdelloidea</taxon>
        <taxon>Adinetida</taxon>
        <taxon>Adinetidae</taxon>
        <taxon>Adineta</taxon>
    </lineage>
</organism>
<feature type="chain" id="PRO_5032877697" description="Nose resistant-to-fluoxetine protein N-terminal domain-containing protein" evidence="2">
    <location>
        <begin position="19"/>
        <end position="683"/>
    </location>
</feature>
<accession>A0A815FBX6</accession>
<proteinExistence type="predicted"/>
<feature type="transmembrane region" description="Helical" evidence="1">
    <location>
        <begin position="283"/>
        <end position="305"/>
    </location>
</feature>
<feature type="transmembrane region" description="Helical" evidence="1">
    <location>
        <begin position="617"/>
        <end position="635"/>
    </location>
</feature>
<dbReference type="InterPro" id="IPR006621">
    <property type="entry name" value="Nose-resist-to-fluoxetine_N"/>
</dbReference>
<protein>
    <recommendedName>
        <fullName evidence="3">Nose resistant-to-fluoxetine protein N-terminal domain-containing protein</fullName>
    </recommendedName>
</protein>
<evidence type="ECO:0000313" key="5">
    <source>
        <dbReference type="Proteomes" id="UP000663852"/>
    </source>
</evidence>
<feature type="transmembrane region" description="Helical" evidence="1">
    <location>
        <begin position="655"/>
        <end position="676"/>
    </location>
</feature>
<dbReference type="PANTHER" id="PTHR11161">
    <property type="entry name" value="O-ACYLTRANSFERASE"/>
    <property type="match status" value="1"/>
</dbReference>
<dbReference type="InterPro" id="IPR002656">
    <property type="entry name" value="Acyl_transf_3_dom"/>
</dbReference>
<reference evidence="4" key="1">
    <citation type="submission" date="2021-02" db="EMBL/GenBank/DDBJ databases">
        <authorList>
            <person name="Nowell W R."/>
        </authorList>
    </citation>
    <scope>NUCLEOTIDE SEQUENCE</scope>
</reference>
<evidence type="ECO:0000256" key="1">
    <source>
        <dbReference type="SAM" id="Phobius"/>
    </source>
</evidence>
<dbReference type="EMBL" id="CAJNOJ010000237">
    <property type="protein sequence ID" value="CAF1323399.1"/>
    <property type="molecule type" value="Genomic_DNA"/>
</dbReference>
<keyword evidence="1" id="KW-0472">Membrane</keyword>
<comment type="caution">
    <text evidence="4">The sequence shown here is derived from an EMBL/GenBank/DDBJ whole genome shotgun (WGS) entry which is preliminary data.</text>
</comment>
<sequence length="683" mass="78694">MTTILLIVLLSLSRNIDSQLIPLRFDLIIDHLHQYQNLSFFHLGKDVQYHLLPDQMLEYTSLFLMDNTTSPCDRDFELILRSAIEKEIWAMKVLDAWGKPLPSGFLKGNTYWIGNYDECVQLMYNSVNKSFIPQPFKTQHCTFSPKVPLTFGICVPSSCNRQGVVSLINTLFKNMSIATNNLVCSNDLPNGQKGFTNGAIATIIILSLLCSLVLLGTIVDLISMSKMSMSYHLIDNTEMNIQSKSRLIFFSEFSAMKSIRRIFTLEEKSSDNRNESFVFINGIRVLSLFLIIMAHSLLFGLSYTSNMIDVMVAKRSIFFQLISSAQYSVDTFFVLSGFLTAISFIRQVEKEKKLSFRLMILYYIHRYIRLTPTFLLVVLISINLTPYFGNGPMYPVEQGFESKGCRTQTWWTSLVYLGNLVRPDEMCLNIAWYLHNDMQFHWIAPLTLIPFIHGRKFLSFLIAVAFIFITIISTLSILLYYPNMSLNEPTGRAHNDGPSFYSTIYIKPWCRISAYAIGLLTGYTTVITGRQYQMKKRYQLLGTIISLAFISICLFASYPDSIHVPGLSRSESVTYVTFSRTLWSIAIGWLLFLCSTNQGGIVNKILSWPIWFPFARLNYSCYLIHATIIYMMIFNQTRPFYYQGYLFMNNFIAQIFLSYFAAIFVSTFFETPFFIIEKKLFKR</sequence>
<dbReference type="AlphaFoldDB" id="A0A815FBX6"/>
<keyword evidence="2" id="KW-0732">Signal</keyword>
<dbReference type="Pfam" id="PF01757">
    <property type="entry name" value="Acyl_transf_3"/>
    <property type="match status" value="1"/>
</dbReference>
<keyword evidence="1" id="KW-0812">Transmembrane</keyword>
<feature type="transmembrane region" description="Helical" evidence="1">
    <location>
        <begin position="578"/>
        <end position="596"/>
    </location>
</feature>
<feature type="signal peptide" evidence="2">
    <location>
        <begin position="1"/>
        <end position="18"/>
    </location>
</feature>
<feature type="transmembrane region" description="Helical" evidence="1">
    <location>
        <begin position="325"/>
        <end position="346"/>
    </location>
</feature>
<dbReference type="PANTHER" id="PTHR11161:SF0">
    <property type="entry name" value="O-ACYLTRANSFERASE LIKE PROTEIN"/>
    <property type="match status" value="1"/>
</dbReference>